<keyword evidence="1" id="KW-0732">Signal</keyword>
<proteinExistence type="predicted"/>
<dbReference type="Gene3D" id="1.50.10.100">
    <property type="entry name" value="Chondroitin AC/alginate lyase"/>
    <property type="match status" value="1"/>
</dbReference>
<feature type="domain" description="Alginate lyase" evidence="3">
    <location>
        <begin position="121"/>
        <end position="326"/>
    </location>
</feature>
<reference evidence="5" key="1">
    <citation type="journal article" date="2019" name="Int. J. Syst. Evol. Microbiol.">
        <title>The Global Catalogue of Microorganisms (GCM) 10K type strain sequencing project: providing services to taxonomists for standard genome sequencing and annotation.</title>
        <authorList>
            <consortium name="The Broad Institute Genomics Platform"/>
            <consortium name="The Broad Institute Genome Sequencing Center for Infectious Disease"/>
            <person name="Wu L."/>
            <person name="Ma J."/>
        </authorList>
    </citation>
    <scope>NUCLEOTIDE SEQUENCE [LARGE SCALE GENOMIC DNA]</scope>
    <source>
        <strain evidence="5">JCM 17939</strain>
    </source>
</reference>
<evidence type="ECO:0000256" key="2">
    <source>
        <dbReference type="ARBA" id="ARBA00023239"/>
    </source>
</evidence>
<protein>
    <submittedName>
        <fullName evidence="4">Alginate lyase family protein</fullName>
    </submittedName>
</protein>
<dbReference type="InterPro" id="IPR006311">
    <property type="entry name" value="TAT_signal"/>
</dbReference>
<evidence type="ECO:0000256" key="1">
    <source>
        <dbReference type="ARBA" id="ARBA00022729"/>
    </source>
</evidence>
<comment type="caution">
    <text evidence="4">The sequence shown here is derived from an EMBL/GenBank/DDBJ whole genome shotgun (WGS) entry which is preliminary data.</text>
</comment>
<gene>
    <name evidence="4" type="ORF">GCM10023196_082590</name>
</gene>
<dbReference type="InterPro" id="IPR008397">
    <property type="entry name" value="Alginate_lyase_dom"/>
</dbReference>
<name>A0ABP8UMI0_9ACTN</name>
<organism evidence="4 5">
    <name type="scientific">Actinoallomurus vinaceus</name>
    <dbReference type="NCBI Taxonomy" id="1080074"/>
    <lineage>
        <taxon>Bacteria</taxon>
        <taxon>Bacillati</taxon>
        <taxon>Actinomycetota</taxon>
        <taxon>Actinomycetes</taxon>
        <taxon>Streptosporangiales</taxon>
        <taxon>Thermomonosporaceae</taxon>
        <taxon>Actinoallomurus</taxon>
    </lineage>
</organism>
<dbReference type="GO" id="GO:0016829">
    <property type="term" value="F:lyase activity"/>
    <property type="evidence" value="ECO:0007669"/>
    <property type="project" value="UniProtKB-KW"/>
</dbReference>
<dbReference type="EMBL" id="BAABHK010000016">
    <property type="protein sequence ID" value="GAA4635771.1"/>
    <property type="molecule type" value="Genomic_DNA"/>
</dbReference>
<dbReference type="InterPro" id="IPR008929">
    <property type="entry name" value="Chondroitin_lyas"/>
</dbReference>
<dbReference type="Proteomes" id="UP001501442">
    <property type="component" value="Unassembled WGS sequence"/>
</dbReference>
<evidence type="ECO:0000313" key="4">
    <source>
        <dbReference type="EMBL" id="GAA4635771.1"/>
    </source>
</evidence>
<evidence type="ECO:0000313" key="5">
    <source>
        <dbReference type="Proteomes" id="UP001501442"/>
    </source>
</evidence>
<dbReference type="RefSeq" id="WP_345438724.1">
    <property type="nucleotide sequence ID" value="NZ_BAABHK010000016.1"/>
</dbReference>
<dbReference type="SUPFAM" id="SSF48230">
    <property type="entry name" value="Chondroitin AC/alginate lyase"/>
    <property type="match status" value="1"/>
</dbReference>
<keyword evidence="2 4" id="KW-0456">Lyase</keyword>
<sequence length="420" mass="45444">MEQSRISRRGVLGLTGGLAVAGVAGVAGAGLLDGGRVTAGNAGAKVTAAPVKRFAHPGLLHTSADFKRMRTKVRAGAAPWKAGWKVLADNRHSQSGWKPNPQATVYRGGGSPQNYVVLYNDVHAAYQNALRWKVTGERAHGDTARDILNAWSATLKTVAGSADRFLAAGIYGYQFANAAELMRGYPGFDLARFQKMMREVFYPMNDDFLKHHNGALITNYWANWDLTAMCSVLAIGILCDDRAKVQQAVTYFKTGAGNGSIRHAVPFLHPGGLGQWQEAGRDQGHATLGIGLMGTFCEMAWNQGYDLYGYDGNRFLKGAEYVAKYNLGHDVPFTPYVWKSGVAGTHGRTVTQTEVSPSARGIVRPIWALVYNHYVRRRGLHAPYTKAMAAKVRPEGGGGNYGPNSGGFDQLGFGTLAFTR</sequence>
<dbReference type="Pfam" id="PF05426">
    <property type="entry name" value="Alginate_lyase"/>
    <property type="match status" value="1"/>
</dbReference>
<keyword evidence="5" id="KW-1185">Reference proteome</keyword>
<evidence type="ECO:0000259" key="3">
    <source>
        <dbReference type="Pfam" id="PF05426"/>
    </source>
</evidence>
<accession>A0ABP8UMI0</accession>
<dbReference type="PROSITE" id="PS51318">
    <property type="entry name" value="TAT"/>
    <property type="match status" value="1"/>
</dbReference>